<gene>
    <name evidence="1" type="ORF">NGM29_20925</name>
</gene>
<evidence type="ECO:0000313" key="1">
    <source>
        <dbReference type="EMBL" id="UTF55958.1"/>
    </source>
</evidence>
<evidence type="ECO:0000313" key="2">
    <source>
        <dbReference type="Proteomes" id="UP001056855"/>
    </source>
</evidence>
<reference evidence="1" key="1">
    <citation type="submission" date="2022-06" db="EMBL/GenBank/DDBJ databases">
        <title>Diverse halophilic archaea isolated from saline environments.</title>
        <authorList>
            <person name="Cui H.-L."/>
        </authorList>
    </citation>
    <scope>NUCLEOTIDE SEQUENCE</scope>
    <source>
        <strain evidence="1">WLHS1</strain>
        <plasmid evidence="1">unnamed3</plasmid>
    </source>
</reference>
<accession>A0A9E7NF97</accession>
<name>A0A9E7NF97_9EURY</name>
<organism evidence="1 2">
    <name type="scientific">Natronosalvus rutilus</name>
    <dbReference type="NCBI Taxonomy" id="2953753"/>
    <lineage>
        <taxon>Archaea</taxon>
        <taxon>Methanobacteriati</taxon>
        <taxon>Methanobacteriota</taxon>
        <taxon>Stenosarchaea group</taxon>
        <taxon>Halobacteria</taxon>
        <taxon>Halobacteriales</taxon>
        <taxon>Natrialbaceae</taxon>
        <taxon>Natronosalvus</taxon>
    </lineage>
</organism>
<protein>
    <submittedName>
        <fullName evidence="1">Uncharacterized protein</fullName>
    </submittedName>
</protein>
<sequence length="48" mass="5456">MTICDGCGKEYNAAKEGPFEQSDWRDVKTRYGSVRVVCPTCFRGLYFA</sequence>
<dbReference type="GeneID" id="73292565"/>
<dbReference type="Proteomes" id="UP001056855">
    <property type="component" value="Plasmid unnamed3"/>
</dbReference>
<proteinExistence type="predicted"/>
<dbReference type="RefSeq" id="WP_254161502.1">
    <property type="nucleotide sequence ID" value="NZ_CP100358.1"/>
</dbReference>
<dbReference type="KEGG" id="sawl:NGM29_20925"/>
<dbReference type="EMBL" id="CP100358">
    <property type="protein sequence ID" value="UTF55958.1"/>
    <property type="molecule type" value="Genomic_DNA"/>
</dbReference>
<geneLocation type="plasmid" evidence="1 2">
    <name>unnamed3</name>
</geneLocation>
<keyword evidence="1" id="KW-0614">Plasmid</keyword>
<keyword evidence="2" id="KW-1185">Reference proteome</keyword>
<dbReference type="AlphaFoldDB" id="A0A9E7NF97"/>